<evidence type="ECO:0000256" key="1">
    <source>
        <dbReference type="PROSITE-ProRule" id="PRU00235"/>
    </source>
</evidence>
<dbReference type="SUPFAM" id="SSF50985">
    <property type="entry name" value="RCC1/BLIP-II"/>
    <property type="match status" value="1"/>
</dbReference>
<name>A0A1E4TKA4_9ASCO</name>
<keyword evidence="4" id="KW-1185">Reference proteome</keyword>
<protein>
    <submittedName>
        <fullName evidence="3">Uncharacterized protein</fullName>
    </submittedName>
</protein>
<dbReference type="InterPro" id="IPR000408">
    <property type="entry name" value="Reg_chr_condens"/>
</dbReference>
<feature type="repeat" description="RCC1" evidence="1">
    <location>
        <begin position="286"/>
        <end position="363"/>
    </location>
</feature>
<dbReference type="Pfam" id="PF00415">
    <property type="entry name" value="RCC1"/>
    <property type="match status" value="1"/>
</dbReference>
<dbReference type="GO" id="GO:0005743">
    <property type="term" value="C:mitochondrial inner membrane"/>
    <property type="evidence" value="ECO:0007669"/>
    <property type="project" value="TreeGrafter"/>
</dbReference>
<reference evidence="4" key="1">
    <citation type="submission" date="2016-02" db="EMBL/GenBank/DDBJ databases">
        <title>Comparative genomics of biotechnologically important yeasts.</title>
        <authorList>
            <consortium name="DOE Joint Genome Institute"/>
            <person name="Riley R."/>
            <person name="Haridas S."/>
            <person name="Wolfe K.H."/>
            <person name="Lopes M.R."/>
            <person name="Hittinger C.T."/>
            <person name="Goker M."/>
            <person name="Salamov A."/>
            <person name="Wisecaver J."/>
            <person name="Long T.M."/>
            <person name="Aerts A.L."/>
            <person name="Barry K."/>
            <person name="Choi C."/>
            <person name="Clum A."/>
            <person name="Coughlan A.Y."/>
            <person name="Deshpande S."/>
            <person name="Douglass A.P."/>
            <person name="Hanson S.J."/>
            <person name="Klenk H.-P."/>
            <person name="Labutti K."/>
            <person name="Lapidus A."/>
            <person name="Lindquist E."/>
            <person name="Lipzen A."/>
            <person name="Meier-Kolthoff J.P."/>
            <person name="Ohm R.A."/>
            <person name="Otillar R.P."/>
            <person name="Pangilinan J."/>
            <person name="Peng Y."/>
            <person name="Rokas A."/>
            <person name="Rosa C.A."/>
            <person name="Scheuner C."/>
            <person name="Sibirny A.A."/>
            <person name="Slot J.C."/>
            <person name="Stielow J.B."/>
            <person name="Sun H."/>
            <person name="Kurtzman C.P."/>
            <person name="Blackwell M."/>
            <person name="Jeffries T.W."/>
            <person name="Grigoriev I.V."/>
        </authorList>
    </citation>
    <scope>NUCLEOTIDE SEQUENCE [LARGE SCALE GENOMIC DNA]</scope>
    <source>
        <strain evidence="4">NRRL Y-17796</strain>
    </source>
</reference>
<feature type="repeat" description="RCC1" evidence="1">
    <location>
        <begin position="449"/>
        <end position="504"/>
    </location>
</feature>
<dbReference type="Pfam" id="PF13540">
    <property type="entry name" value="RCC1_2"/>
    <property type="match status" value="1"/>
</dbReference>
<gene>
    <name evidence="3" type="ORF">CANCADRAFT_55890</name>
</gene>
<keyword evidence="2" id="KW-0472">Membrane</keyword>
<keyword evidence="2" id="KW-0812">Transmembrane</keyword>
<dbReference type="InterPro" id="IPR053245">
    <property type="entry name" value="MitoProcess-Associated"/>
</dbReference>
<evidence type="ECO:0000313" key="3">
    <source>
        <dbReference type="EMBL" id="ODV92167.1"/>
    </source>
</evidence>
<dbReference type="PROSITE" id="PS50012">
    <property type="entry name" value="RCC1_3"/>
    <property type="match status" value="3"/>
</dbReference>
<dbReference type="Proteomes" id="UP000095023">
    <property type="component" value="Unassembled WGS sequence"/>
</dbReference>
<dbReference type="EMBL" id="KV453841">
    <property type="protein sequence ID" value="ODV92167.1"/>
    <property type="molecule type" value="Genomic_DNA"/>
</dbReference>
<dbReference type="PROSITE" id="PS00626">
    <property type="entry name" value="RCC1_2"/>
    <property type="match status" value="1"/>
</dbReference>
<dbReference type="Gene3D" id="2.130.10.30">
    <property type="entry name" value="Regulator of chromosome condensation 1/beta-lactamase-inhibitor protein II"/>
    <property type="match status" value="1"/>
</dbReference>
<evidence type="ECO:0000256" key="2">
    <source>
        <dbReference type="SAM" id="Phobius"/>
    </source>
</evidence>
<dbReference type="GO" id="GO:0034551">
    <property type="term" value="P:mitochondrial respiratory chain complex III assembly"/>
    <property type="evidence" value="ECO:0007669"/>
    <property type="project" value="TreeGrafter"/>
</dbReference>
<proteinExistence type="predicted"/>
<dbReference type="OrthoDB" id="10256179at2759"/>
<accession>A0A1E4TKA4</accession>
<organism evidence="3 4">
    <name type="scientific">Tortispora caseinolytica NRRL Y-17796</name>
    <dbReference type="NCBI Taxonomy" id="767744"/>
    <lineage>
        <taxon>Eukaryota</taxon>
        <taxon>Fungi</taxon>
        <taxon>Dikarya</taxon>
        <taxon>Ascomycota</taxon>
        <taxon>Saccharomycotina</taxon>
        <taxon>Trigonopsidomycetes</taxon>
        <taxon>Trigonopsidales</taxon>
        <taxon>Trigonopsidaceae</taxon>
        <taxon>Tortispora</taxon>
    </lineage>
</organism>
<feature type="transmembrane region" description="Helical" evidence="2">
    <location>
        <begin position="32"/>
        <end position="50"/>
    </location>
</feature>
<evidence type="ECO:0000313" key="4">
    <source>
        <dbReference type="Proteomes" id="UP000095023"/>
    </source>
</evidence>
<keyword evidence="2" id="KW-1133">Transmembrane helix</keyword>
<dbReference type="PANTHER" id="PTHR47563:SF1">
    <property type="entry name" value="PROTEIN FMP25, MITOCHONDRIAL"/>
    <property type="match status" value="1"/>
</dbReference>
<sequence length="544" mass="58943">MLARSFKTHRSVIKRYYSNKNNYNSPKWFSKYYFYVGLVSSAGFGLFQYYNTVDNDSLPTTATLQTAPYPRQVPGLYLFGLNNGRIPGSDKKEIQLPLRVPFFDGRLIRDIAFGTQSAAAILDSGDLVQWSVSNPEPTITLRGLELKQVSISNGSVYALPKSGSKIAIVSESPKEILSKSKGLFWSEPDVHYISLNLSLGEAVDEISTGTHHGLIKTSLGRVFSFATGSNSSSLPKSMAQYGVAKYPAYAAPPPVNSPMLLTTLKNIDVVKIACGDNHSLLLDRTGIAWAFGDNSYGQLGLEYSPESAFIPIPIPVTMREKRSETGESKLSKLLTLSSSGTTISKNVVQISAGGNTSFFVDCKKTNGEADEYNLWTCGNGVVGQHGTGVFSQYLGYLRLVKRLSGVKAYSEKEGKLKPVPLSFICAGPTHVLAALRSEALIEGSNNTGSDLYVWGGNEHGQLGTGKRSNTALPIQINPLDSQLPLNTVKQRQTAEAGKLVLESPSKSSTLIRNSKGSLVRKDIKSRDKAAVGPYITAIYRSPSP</sequence>
<feature type="repeat" description="RCC1" evidence="1">
    <location>
        <begin position="220"/>
        <end position="285"/>
    </location>
</feature>
<dbReference type="AlphaFoldDB" id="A0A1E4TKA4"/>
<dbReference type="PANTHER" id="PTHR47563">
    <property type="entry name" value="PROTEIN FMP25, MITOCHONDRIAL"/>
    <property type="match status" value="1"/>
</dbReference>
<dbReference type="InterPro" id="IPR009091">
    <property type="entry name" value="RCC1/BLIP-II"/>
</dbReference>